<proteinExistence type="predicted"/>
<comment type="caution">
    <text evidence="1">The sequence shown here is derived from an EMBL/GenBank/DDBJ whole genome shotgun (WGS) entry which is preliminary data.</text>
</comment>
<dbReference type="Proteomes" id="UP000821837">
    <property type="component" value="Chromosome 3"/>
</dbReference>
<name>A0A9D4Q3G2_RHISA</name>
<accession>A0A9D4Q3G2</accession>
<evidence type="ECO:0000313" key="1">
    <source>
        <dbReference type="EMBL" id="KAH7963654.1"/>
    </source>
</evidence>
<sequence length="171" mass="18420">MAAFFSIVSLRGGFVRFEGADEDEGAVGAIAVKGESARRKAQHETVRNSVDAEGRERLRQPQRGAAVLLATPAMRVWWVRGYENNQNGDVGGNFWLAQLMDNKPIGRLQNPVPRPTTTFRHRLEEADAALPTGSLVAYSDTGSYVNHGAGAPKLVCQSIVPPESSGSIGQC</sequence>
<evidence type="ECO:0000313" key="2">
    <source>
        <dbReference type="Proteomes" id="UP000821837"/>
    </source>
</evidence>
<protein>
    <submittedName>
        <fullName evidence="1">Uncharacterized protein</fullName>
    </submittedName>
</protein>
<dbReference type="EMBL" id="JABSTV010001249">
    <property type="protein sequence ID" value="KAH7963654.1"/>
    <property type="molecule type" value="Genomic_DNA"/>
</dbReference>
<reference evidence="1" key="1">
    <citation type="journal article" date="2020" name="Cell">
        <title>Large-Scale Comparative Analyses of Tick Genomes Elucidate Their Genetic Diversity and Vector Capacities.</title>
        <authorList>
            <consortium name="Tick Genome and Microbiome Consortium (TIGMIC)"/>
            <person name="Jia N."/>
            <person name="Wang J."/>
            <person name="Shi W."/>
            <person name="Du L."/>
            <person name="Sun Y."/>
            <person name="Zhan W."/>
            <person name="Jiang J.F."/>
            <person name="Wang Q."/>
            <person name="Zhang B."/>
            <person name="Ji P."/>
            <person name="Bell-Sakyi L."/>
            <person name="Cui X.M."/>
            <person name="Yuan T.T."/>
            <person name="Jiang B.G."/>
            <person name="Yang W.F."/>
            <person name="Lam T.T."/>
            <person name="Chang Q.C."/>
            <person name="Ding S.J."/>
            <person name="Wang X.J."/>
            <person name="Zhu J.G."/>
            <person name="Ruan X.D."/>
            <person name="Zhao L."/>
            <person name="Wei J.T."/>
            <person name="Ye R.Z."/>
            <person name="Que T.C."/>
            <person name="Du C.H."/>
            <person name="Zhou Y.H."/>
            <person name="Cheng J.X."/>
            <person name="Dai P.F."/>
            <person name="Guo W.B."/>
            <person name="Han X.H."/>
            <person name="Huang E.J."/>
            <person name="Li L.F."/>
            <person name="Wei W."/>
            <person name="Gao Y.C."/>
            <person name="Liu J.Z."/>
            <person name="Shao H.Z."/>
            <person name="Wang X."/>
            <person name="Wang C.C."/>
            <person name="Yang T.C."/>
            <person name="Huo Q.B."/>
            <person name="Li W."/>
            <person name="Chen H.Y."/>
            <person name="Chen S.E."/>
            <person name="Zhou L.G."/>
            <person name="Ni X.B."/>
            <person name="Tian J.H."/>
            <person name="Sheng Y."/>
            <person name="Liu T."/>
            <person name="Pan Y.S."/>
            <person name="Xia L.Y."/>
            <person name="Li J."/>
            <person name="Zhao F."/>
            <person name="Cao W.C."/>
        </authorList>
    </citation>
    <scope>NUCLEOTIDE SEQUENCE</scope>
    <source>
        <strain evidence="1">Rsan-2018</strain>
    </source>
</reference>
<keyword evidence="2" id="KW-1185">Reference proteome</keyword>
<dbReference type="AlphaFoldDB" id="A0A9D4Q3G2"/>
<organism evidence="1 2">
    <name type="scientific">Rhipicephalus sanguineus</name>
    <name type="common">Brown dog tick</name>
    <name type="synonym">Ixodes sanguineus</name>
    <dbReference type="NCBI Taxonomy" id="34632"/>
    <lineage>
        <taxon>Eukaryota</taxon>
        <taxon>Metazoa</taxon>
        <taxon>Ecdysozoa</taxon>
        <taxon>Arthropoda</taxon>
        <taxon>Chelicerata</taxon>
        <taxon>Arachnida</taxon>
        <taxon>Acari</taxon>
        <taxon>Parasitiformes</taxon>
        <taxon>Ixodida</taxon>
        <taxon>Ixodoidea</taxon>
        <taxon>Ixodidae</taxon>
        <taxon>Rhipicephalinae</taxon>
        <taxon>Rhipicephalus</taxon>
        <taxon>Rhipicephalus</taxon>
    </lineage>
</organism>
<gene>
    <name evidence="1" type="ORF">HPB52_022322</name>
</gene>
<reference evidence="1" key="2">
    <citation type="submission" date="2021-09" db="EMBL/GenBank/DDBJ databases">
        <authorList>
            <person name="Jia N."/>
            <person name="Wang J."/>
            <person name="Shi W."/>
            <person name="Du L."/>
            <person name="Sun Y."/>
            <person name="Zhan W."/>
            <person name="Jiang J."/>
            <person name="Wang Q."/>
            <person name="Zhang B."/>
            <person name="Ji P."/>
            <person name="Sakyi L.B."/>
            <person name="Cui X."/>
            <person name="Yuan T."/>
            <person name="Jiang B."/>
            <person name="Yang W."/>
            <person name="Lam T.T.-Y."/>
            <person name="Chang Q."/>
            <person name="Ding S."/>
            <person name="Wang X."/>
            <person name="Zhu J."/>
            <person name="Ruan X."/>
            <person name="Zhao L."/>
            <person name="Wei J."/>
            <person name="Que T."/>
            <person name="Du C."/>
            <person name="Cheng J."/>
            <person name="Dai P."/>
            <person name="Han X."/>
            <person name="Huang E."/>
            <person name="Gao Y."/>
            <person name="Liu J."/>
            <person name="Shao H."/>
            <person name="Ye R."/>
            <person name="Li L."/>
            <person name="Wei W."/>
            <person name="Wang X."/>
            <person name="Wang C."/>
            <person name="Huo Q."/>
            <person name="Li W."/>
            <person name="Guo W."/>
            <person name="Chen H."/>
            <person name="Chen S."/>
            <person name="Zhou L."/>
            <person name="Zhou L."/>
            <person name="Ni X."/>
            <person name="Tian J."/>
            <person name="Zhou Y."/>
            <person name="Sheng Y."/>
            <person name="Liu T."/>
            <person name="Pan Y."/>
            <person name="Xia L."/>
            <person name="Li J."/>
            <person name="Zhao F."/>
            <person name="Cao W."/>
        </authorList>
    </citation>
    <scope>NUCLEOTIDE SEQUENCE</scope>
    <source>
        <strain evidence="1">Rsan-2018</strain>
        <tissue evidence="1">Larvae</tissue>
    </source>
</reference>